<keyword evidence="3" id="KW-1185">Reference proteome</keyword>
<comment type="caution">
    <text evidence="2">The sequence shown here is derived from an EMBL/GenBank/DDBJ whole genome shotgun (WGS) entry which is preliminary data.</text>
</comment>
<protein>
    <submittedName>
        <fullName evidence="2">Uncharacterized protein</fullName>
    </submittedName>
</protein>
<feature type="region of interest" description="Disordered" evidence="1">
    <location>
        <begin position="74"/>
        <end position="99"/>
    </location>
</feature>
<dbReference type="RefSeq" id="WP_273601567.1">
    <property type="nucleotide sequence ID" value="NZ_JAQQXT010000012.1"/>
</dbReference>
<feature type="compositionally biased region" description="Polar residues" evidence="1">
    <location>
        <begin position="74"/>
        <end position="84"/>
    </location>
</feature>
<evidence type="ECO:0000256" key="1">
    <source>
        <dbReference type="SAM" id="MobiDB-lite"/>
    </source>
</evidence>
<reference evidence="2 3" key="1">
    <citation type="submission" date="2022-10" db="EMBL/GenBank/DDBJ databases">
        <title>Paucibacter sp. hw1 Genome sequencing.</title>
        <authorList>
            <person name="Park S."/>
        </authorList>
    </citation>
    <scope>NUCLEOTIDE SEQUENCE [LARGE SCALE GENOMIC DNA]</scope>
    <source>
        <strain evidence="3">hw1</strain>
    </source>
</reference>
<name>A0ABT5KHU6_9BURK</name>
<evidence type="ECO:0000313" key="3">
    <source>
        <dbReference type="Proteomes" id="UP001221189"/>
    </source>
</evidence>
<gene>
    <name evidence="2" type="ORF">PRZ03_17780</name>
</gene>
<accession>A0ABT5KHU6</accession>
<organism evidence="2 3">
    <name type="scientific">Roseateles albus</name>
    <dbReference type="NCBI Taxonomy" id="2987525"/>
    <lineage>
        <taxon>Bacteria</taxon>
        <taxon>Pseudomonadati</taxon>
        <taxon>Pseudomonadota</taxon>
        <taxon>Betaproteobacteria</taxon>
        <taxon>Burkholderiales</taxon>
        <taxon>Sphaerotilaceae</taxon>
        <taxon>Roseateles</taxon>
    </lineage>
</organism>
<dbReference type="Proteomes" id="UP001221189">
    <property type="component" value="Unassembled WGS sequence"/>
</dbReference>
<sequence length="99" mass="10369">MSTDSKVLGLQTPPVAAPLSLRDLAILLVKHYDLNDGMYDLMVGYHVGTGGVGPTKEQAVPGVMIGVSEVGLVPSSNVGPNTVDASEVNPKKKPRKKTD</sequence>
<evidence type="ECO:0000313" key="2">
    <source>
        <dbReference type="EMBL" id="MDC8773436.1"/>
    </source>
</evidence>
<proteinExistence type="predicted"/>
<dbReference type="EMBL" id="JAQQXT010000012">
    <property type="protein sequence ID" value="MDC8773436.1"/>
    <property type="molecule type" value="Genomic_DNA"/>
</dbReference>